<keyword evidence="6 7" id="KW-0143">Chaperone</keyword>
<protein>
    <submittedName>
        <fullName evidence="11">Gram-negative pili assembly chaperone domain protein</fullName>
    </submittedName>
</protein>
<dbReference type="PRINTS" id="PR00969">
    <property type="entry name" value="CHAPERONPILI"/>
</dbReference>
<dbReference type="InterPro" id="IPR016147">
    <property type="entry name" value="Pili_assmbl_chaperone_N"/>
</dbReference>
<dbReference type="Gene3D" id="2.60.40.10">
    <property type="entry name" value="Immunoglobulins"/>
    <property type="match status" value="2"/>
</dbReference>
<dbReference type="Pfam" id="PF00345">
    <property type="entry name" value="PapD_N"/>
    <property type="match status" value="1"/>
</dbReference>
<evidence type="ECO:0000256" key="7">
    <source>
        <dbReference type="RuleBase" id="RU003918"/>
    </source>
</evidence>
<gene>
    <name evidence="11" type="ORF">HMPREF0454_00109</name>
</gene>
<keyword evidence="3" id="KW-1029">Fimbrium biogenesis</keyword>
<feature type="chain" id="PRO_5003528285" evidence="8">
    <location>
        <begin position="22"/>
        <end position="230"/>
    </location>
</feature>
<feature type="signal peptide" evidence="8">
    <location>
        <begin position="1"/>
        <end position="21"/>
    </location>
</feature>
<dbReference type="EMBL" id="AGCI01000004">
    <property type="protein sequence ID" value="EHM48497.1"/>
    <property type="molecule type" value="Genomic_DNA"/>
</dbReference>
<organism evidence="11 12">
    <name type="scientific">Hafnia alvei ATCC 51873</name>
    <dbReference type="NCBI Taxonomy" id="1002364"/>
    <lineage>
        <taxon>Bacteria</taxon>
        <taxon>Pseudomonadati</taxon>
        <taxon>Pseudomonadota</taxon>
        <taxon>Gammaproteobacteria</taxon>
        <taxon>Enterobacterales</taxon>
        <taxon>Hafniaceae</taxon>
        <taxon>Hafnia</taxon>
    </lineage>
</organism>
<dbReference type="InterPro" id="IPR050643">
    <property type="entry name" value="Periplasmic_pilus_chap"/>
</dbReference>
<evidence type="ECO:0000256" key="4">
    <source>
        <dbReference type="ARBA" id="ARBA00022729"/>
    </source>
</evidence>
<dbReference type="GO" id="GO:0071555">
    <property type="term" value="P:cell wall organization"/>
    <property type="evidence" value="ECO:0007669"/>
    <property type="project" value="InterPro"/>
</dbReference>
<comment type="similarity">
    <text evidence="2 7">Belongs to the periplasmic pilus chaperone family.</text>
</comment>
<dbReference type="InterPro" id="IPR016148">
    <property type="entry name" value="Pili_assmbl_chaperone_C"/>
</dbReference>
<dbReference type="PANTHER" id="PTHR30251:SF11">
    <property type="entry name" value="CHAPERONE PROTEIN FIMC-RELATED"/>
    <property type="match status" value="1"/>
</dbReference>
<dbReference type="SUPFAM" id="SSF49584">
    <property type="entry name" value="Periplasmic chaperone C-domain"/>
    <property type="match status" value="1"/>
</dbReference>
<dbReference type="RefSeq" id="WP_004089044.1">
    <property type="nucleotide sequence ID" value="NZ_JH417484.1"/>
</dbReference>
<evidence type="ECO:0000313" key="11">
    <source>
        <dbReference type="EMBL" id="EHM48497.1"/>
    </source>
</evidence>
<evidence type="ECO:0000256" key="5">
    <source>
        <dbReference type="ARBA" id="ARBA00022764"/>
    </source>
</evidence>
<dbReference type="InterPro" id="IPR008962">
    <property type="entry name" value="PapD-like_sf"/>
</dbReference>
<proteinExistence type="inferred from homology"/>
<feature type="domain" description="Pili assembly chaperone C-terminal" evidence="10">
    <location>
        <begin position="166"/>
        <end position="222"/>
    </location>
</feature>
<dbReference type="InterPro" id="IPR001829">
    <property type="entry name" value="Pili_assmbl_chaperone_bac"/>
</dbReference>
<keyword evidence="4 8" id="KW-0732">Signal</keyword>
<dbReference type="AlphaFoldDB" id="G9Y0Q1"/>
<feature type="domain" description="Pili assembly chaperone N-terminal" evidence="9">
    <location>
        <begin position="26"/>
        <end position="144"/>
    </location>
</feature>
<dbReference type="Pfam" id="PF02753">
    <property type="entry name" value="PapD_C"/>
    <property type="match status" value="1"/>
</dbReference>
<dbReference type="InterPro" id="IPR036316">
    <property type="entry name" value="Pili_assmbl_chap_C_dom_sf"/>
</dbReference>
<evidence type="ECO:0000256" key="6">
    <source>
        <dbReference type="ARBA" id="ARBA00023186"/>
    </source>
</evidence>
<dbReference type="PANTHER" id="PTHR30251">
    <property type="entry name" value="PILUS ASSEMBLY CHAPERONE"/>
    <property type="match status" value="1"/>
</dbReference>
<dbReference type="HOGENOM" id="CLU_070768_2_2_6"/>
<dbReference type="SUPFAM" id="SSF49354">
    <property type="entry name" value="PapD-like"/>
    <property type="match status" value="1"/>
</dbReference>
<dbReference type="FunFam" id="2.60.40.10:FF:000458">
    <property type="entry name" value="Molecular chaperone FimC"/>
    <property type="match status" value="1"/>
</dbReference>
<dbReference type="InterPro" id="IPR013783">
    <property type="entry name" value="Ig-like_fold"/>
</dbReference>
<reference evidence="11 12" key="1">
    <citation type="submission" date="2011-08" db="EMBL/GenBank/DDBJ databases">
        <authorList>
            <person name="Weinstock G."/>
            <person name="Sodergren E."/>
            <person name="Clifton S."/>
            <person name="Fulton L."/>
            <person name="Fulton B."/>
            <person name="Courtney L."/>
            <person name="Fronick C."/>
            <person name="Harrison M."/>
            <person name="Strong C."/>
            <person name="Farmer C."/>
            <person name="Delahaunty K."/>
            <person name="Markovic C."/>
            <person name="Hall O."/>
            <person name="Minx P."/>
            <person name="Tomlinson C."/>
            <person name="Mitreva M."/>
            <person name="Hou S."/>
            <person name="Chen J."/>
            <person name="Wollam A."/>
            <person name="Pepin K.H."/>
            <person name="Johnson M."/>
            <person name="Bhonagiri V."/>
            <person name="Zhang X."/>
            <person name="Suruliraj S."/>
            <person name="Warren W."/>
            <person name="Chinwalla A."/>
            <person name="Mardis E.R."/>
            <person name="Wilson R.K."/>
        </authorList>
    </citation>
    <scope>NUCLEOTIDE SEQUENCE [LARGE SCALE GENOMIC DNA]</scope>
    <source>
        <strain evidence="11 12">ATCC 51873</strain>
    </source>
</reference>
<dbReference type="InterPro" id="IPR018046">
    <property type="entry name" value="Pili_assmbl_chaperone_CS"/>
</dbReference>
<dbReference type="Proteomes" id="UP000005959">
    <property type="component" value="Unassembled WGS sequence"/>
</dbReference>
<evidence type="ECO:0000256" key="8">
    <source>
        <dbReference type="SAM" id="SignalP"/>
    </source>
</evidence>
<name>G9Y0Q1_HAFAL</name>
<comment type="caution">
    <text evidence="11">The sequence shown here is derived from an EMBL/GenBank/DDBJ whole genome shotgun (WGS) entry which is preliminary data.</text>
</comment>
<dbReference type="PROSITE" id="PS00635">
    <property type="entry name" value="PILI_CHAPERONE"/>
    <property type="match status" value="1"/>
</dbReference>
<dbReference type="GO" id="GO:0030288">
    <property type="term" value="C:outer membrane-bounded periplasmic space"/>
    <property type="evidence" value="ECO:0007669"/>
    <property type="project" value="InterPro"/>
</dbReference>
<evidence type="ECO:0000313" key="12">
    <source>
        <dbReference type="Proteomes" id="UP000005959"/>
    </source>
</evidence>
<comment type="subcellular location">
    <subcellularLocation>
        <location evidence="1 7">Periplasm</location>
    </subcellularLocation>
</comment>
<accession>G9Y0Q1</accession>
<sequence>MYGKLIISSLALLIASQSAFAAGSGGIVLGATRVVYDANNKEASLTINNKNSDQYFLVQSWIDDENGNKKVPFAITPPLFRLDAEKENMMRILKTAGDLPSDRESVFYINVKAIPPVPEHTNAQNTLQLAIKTRIKMFYRPKGLTGNPAESGKQLQWSHQGNDLVVKNPTNYSVSFNEINLSGKALKDINMVLPKSETHYAWPAGAGNNVTFAFINDYGGVSELISATAN</sequence>
<evidence type="ECO:0000259" key="10">
    <source>
        <dbReference type="Pfam" id="PF02753"/>
    </source>
</evidence>
<evidence type="ECO:0000256" key="2">
    <source>
        <dbReference type="ARBA" id="ARBA00007399"/>
    </source>
</evidence>
<dbReference type="PATRIC" id="fig|1002364.3.peg.96"/>
<evidence type="ECO:0000256" key="1">
    <source>
        <dbReference type="ARBA" id="ARBA00004418"/>
    </source>
</evidence>
<evidence type="ECO:0000259" key="9">
    <source>
        <dbReference type="Pfam" id="PF00345"/>
    </source>
</evidence>
<evidence type="ECO:0000256" key="3">
    <source>
        <dbReference type="ARBA" id="ARBA00022558"/>
    </source>
</evidence>
<keyword evidence="5" id="KW-0574">Periplasm</keyword>